<dbReference type="Pfam" id="PF12833">
    <property type="entry name" value="HTH_18"/>
    <property type="match status" value="1"/>
</dbReference>
<organism evidence="5 6">
    <name type="scientific">Lactonifactor longoviformis DSM 17459</name>
    <dbReference type="NCBI Taxonomy" id="1122155"/>
    <lineage>
        <taxon>Bacteria</taxon>
        <taxon>Bacillati</taxon>
        <taxon>Bacillota</taxon>
        <taxon>Clostridia</taxon>
        <taxon>Eubacteriales</taxon>
        <taxon>Clostridiaceae</taxon>
        <taxon>Lactonifactor</taxon>
    </lineage>
</organism>
<dbReference type="SUPFAM" id="SSF46689">
    <property type="entry name" value="Homeodomain-like"/>
    <property type="match status" value="2"/>
</dbReference>
<dbReference type="InterPro" id="IPR013096">
    <property type="entry name" value="Cupin_2"/>
</dbReference>
<dbReference type="SUPFAM" id="SSF51215">
    <property type="entry name" value="Regulatory protein AraC"/>
    <property type="match status" value="1"/>
</dbReference>
<dbReference type="OrthoDB" id="9776971at2"/>
<dbReference type="PANTHER" id="PTHR43280">
    <property type="entry name" value="ARAC-FAMILY TRANSCRIPTIONAL REGULATOR"/>
    <property type="match status" value="1"/>
</dbReference>
<dbReference type="EMBL" id="FQVI01000002">
    <property type="protein sequence ID" value="SHE54304.1"/>
    <property type="molecule type" value="Genomic_DNA"/>
</dbReference>
<sequence length="294" mass="34668">MDNIYNPDNLYQKYITSVTMPDFDFMIQYAEKLNSSTVEFRHYHPYYEIYYVTSGRLHVLVQEQELTLSAGEVLYLSPNINHHVFHEPNEKKEYFVIIFDFVSKVSSKSLFGALEYKEIQQVLDLIVHEKYLLSRETFHGTRLLNQIWNEMKEKKIGWASVTNVLFYQFFIQALRHINDKVSSQQKPDGILNLGLEASKYIHMNYQHEITIDSVAAHLNIAPRHVNRVFQSLFGTTFSKTLSILRMEYAKDYLCNTDYSIEEIAHIVGFASPKSLQKLFKEMEHMSMSEYRKTR</sequence>
<proteinExistence type="predicted"/>
<dbReference type="RefSeq" id="WP_072849253.1">
    <property type="nucleotide sequence ID" value="NZ_FQVI01000002.1"/>
</dbReference>
<dbReference type="PROSITE" id="PS01124">
    <property type="entry name" value="HTH_ARAC_FAMILY_2"/>
    <property type="match status" value="1"/>
</dbReference>
<evidence type="ECO:0000313" key="5">
    <source>
        <dbReference type="EMBL" id="SHE54304.1"/>
    </source>
</evidence>
<reference evidence="5 6" key="1">
    <citation type="submission" date="2016-11" db="EMBL/GenBank/DDBJ databases">
        <authorList>
            <person name="Jaros S."/>
            <person name="Januszkiewicz K."/>
            <person name="Wedrychowicz H."/>
        </authorList>
    </citation>
    <scope>NUCLEOTIDE SEQUENCE [LARGE SCALE GENOMIC DNA]</scope>
    <source>
        <strain evidence="5 6">DSM 17459</strain>
    </source>
</reference>
<dbReference type="InterPro" id="IPR037923">
    <property type="entry name" value="HTH-like"/>
</dbReference>
<evidence type="ECO:0000256" key="1">
    <source>
        <dbReference type="ARBA" id="ARBA00023015"/>
    </source>
</evidence>
<dbReference type="Gene3D" id="1.10.10.60">
    <property type="entry name" value="Homeodomain-like"/>
    <property type="match status" value="1"/>
</dbReference>
<dbReference type="Proteomes" id="UP000184245">
    <property type="component" value="Unassembled WGS sequence"/>
</dbReference>
<accession>A0A1M4UCA2</accession>
<dbReference type="STRING" id="1122155.SAMN02745158_00843"/>
<dbReference type="InterPro" id="IPR018060">
    <property type="entry name" value="HTH_AraC"/>
</dbReference>
<dbReference type="PANTHER" id="PTHR43280:SF34">
    <property type="entry name" value="ARAC-FAMILY TRANSCRIPTIONAL REGULATOR"/>
    <property type="match status" value="1"/>
</dbReference>
<dbReference type="SMART" id="SM00342">
    <property type="entry name" value="HTH_ARAC"/>
    <property type="match status" value="1"/>
</dbReference>
<dbReference type="InterPro" id="IPR009057">
    <property type="entry name" value="Homeodomain-like_sf"/>
</dbReference>
<keyword evidence="1" id="KW-0805">Transcription regulation</keyword>
<name>A0A1M4UCA2_9CLOT</name>
<dbReference type="Pfam" id="PF07883">
    <property type="entry name" value="Cupin_2"/>
    <property type="match status" value="1"/>
</dbReference>
<dbReference type="GO" id="GO:0043565">
    <property type="term" value="F:sequence-specific DNA binding"/>
    <property type="evidence" value="ECO:0007669"/>
    <property type="project" value="InterPro"/>
</dbReference>
<dbReference type="GO" id="GO:0003700">
    <property type="term" value="F:DNA-binding transcription factor activity"/>
    <property type="evidence" value="ECO:0007669"/>
    <property type="project" value="InterPro"/>
</dbReference>
<feature type="domain" description="HTH araC/xylS-type" evidence="4">
    <location>
        <begin position="195"/>
        <end position="293"/>
    </location>
</feature>
<keyword evidence="3" id="KW-0804">Transcription</keyword>
<evidence type="ECO:0000313" key="6">
    <source>
        <dbReference type="Proteomes" id="UP000184245"/>
    </source>
</evidence>
<dbReference type="InterPro" id="IPR014710">
    <property type="entry name" value="RmlC-like_jellyroll"/>
</dbReference>
<keyword evidence="2 5" id="KW-0238">DNA-binding</keyword>
<protein>
    <submittedName>
        <fullName evidence="5">AraC-type DNA-binding protein</fullName>
    </submittedName>
</protein>
<evidence type="ECO:0000256" key="2">
    <source>
        <dbReference type="ARBA" id="ARBA00023125"/>
    </source>
</evidence>
<dbReference type="Gene3D" id="2.60.120.10">
    <property type="entry name" value="Jelly Rolls"/>
    <property type="match status" value="1"/>
</dbReference>
<evidence type="ECO:0000259" key="4">
    <source>
        <dbReference type="PROSITE" id="PS01124"/>
    </source>
</evidence>
<gene>
    <name evidence="5" type="ORF">SAMN02745158_00843</name>
</gene>
<evidence type="ECO:0000256" key="3">
    <source>
        <dbReference type="ARBA" id="ARBA00023163"/>
    </source>
</evidence>
<dbReference type="AlphaFoldDB" id="A0A1M4UCA2"/>
<keyword evidence="6" id="KW-1185">Reference proteome</keyword>